<name>A0A232EEY6_9HYME</name>
<dbReference type="InterPro" id="IPR058913">
    <property type="entry name" value="Integrase_dom_put"/>
</dbReference>
<dbReference type="Pfam" id="PF24764">
    <property type="entry name" value="rva_4"/>
    <property type="match status" value="1"/>
</dbReference>
<dbReference type="AlphaFoldDB" id="A0A232EEY6"/>
<sequence>INKKIIIFQFLFVHCQELCNVIKGRRKILESSLQEIGNAILMELQGSKRIRNVYKLKVRQKVVIRFLKELDPEGVEARSRYKLKRRVYEVPGPNYLWHADNHDKLKRFGFAIYGCIDAIIRTDNGTEATLMEDLNKSLRWKDTDENAGHKSFLRGKSTHNQRTESFWRRRRRRQSNKFDIECLRYCFGPLIEGEISFVIKEWNEHKISKQNSRDILEGIPNELNHWPEKYGARDYKRPVKEECLQSLLNDYTKFPIIYSKIIEEIVNLILPNPASNPCTVEDAYDLYIKIKNIVKNYII</sequence>
<proteinExistence type="predicted"/>
<comment type="caution">
    <text evidence="2">The sequence shown here is derived from an EMBL/GenBank/DDBJ whole genome shotgun (WGS) entry which is preliminary data.</text>
</comment>
<dbReference type="PANTHER" id="PTHR46791">
    <property type="entry name" value="EXPRESSED PROTEIN"/>
    <property type="match status" value="1"/>
</dbReference>
<keyword evidence="3" id="KW-1185">Reference proteome</keyword>
<dbReference type="EMBL" id="NNAY01005189">
    <property type="protein sequence ID" value="OXU16911.1"/>
    <property type="molecule type" value="Genomic_DNA"/>
</dbReference>
<dbReference type="STRING" id="543379.A0A232EEY6"/>
<evidence type="ECO:0000313" key="3">
    <source>
        <dbReference type="Proteomes" id="UP000215335"/>
    </source>
</evidence>
<accession>A0A232EEY6</accession>
<dbReference type="PANTHER" id="PTHR46791:SF5">
    <property type="entry name" value="CLR5 DOMAIN-CONTAINING PROTEIN-RELATED"/>
    <property type="match status" value="1"/>
</dbReference>
<protein>
    <recommendedName>
        <fullName evidence="1">Integrase core domain-containing protein</fullName>
    </recommendedName>
</protein>
<feature type="non-terminal residue" evidence="2">
    <location>
        <position position="1"/>
    </location>
</feature>
<feature type="domain" description="Integrase core" evidence="1">
    <location>
        <begin position="87"/>
        <end position="121"/>
    </location>
</feature>
<organism evidence="2 3">
    <name type="scientific">Trichomalopsis sarcophagae</name>
    <dbReference type="NCBI Taxonomy" id="543379"/>
    <lineage>
        <taxon>Eukaryota</taxon>
        <taxon>Metazoa</taxon>
        <taxon>Ecdysozoa</taxon>
        <taxon>Arthropoda</taxon>
        <taxon>Hexapoda</taxon>
        <taxon>Insecta</taxon>
        <taxon>Pterygota</taxon>
        <taxon>Neoptera</taxon>
        <taxon>Endopterygota</taxon>
        <taxon>Hymenoptera</taxon>
        <taxon>Apocrita</taxon>
        <taxon>Proctotrupomorpha</taxon>
        <taxon>Chalcidoidea</taxon>
        <taxon>Pteromalidae</taxon>
        <taxon>Pteromalinae</taxon>
        <taxon>Trichomalopsis</taxon>
    </lineage>
</organism>
<gene>
    <name evidence="2" type="ORF">TSAR_000877</name>
</gene>
<evidence type="ECO:0000259" key="1">
    <source>
        <dbReference type="Pfam" id="PF24764"/>
    </source>
</evidence>
<dbReference type="Proteomes" id="UP000215335">
    <property type="component" value="Unassembled WGS sequence"/>
</dbReference>
<reference evidence="2 3" key="1">
    <citation type="journal article" date="2017" name="Curr. Biol.">
        <title>The Evolution of Venom by Co-option of Single-Copy Genes.</title>
        <authorList>
            <person name="Martinson E.O."/>
            <person name="Mrinalini"/>
            <person name="Kelkar Y.D."/>
            <person name="Chang C.H."/>
            <person name="Werren J.H."/>
        </authorList>
    </citation>
    <scope>NUCLEOTIDE SEQUENCE [LARGE SCALE GENOMIC DNA]</scope>
    <source>
        <strain evidence="2 3">Alberta</strain>
        <tissue evidence="2">Whole body</tissue>
    </source>
</reference>
<evidence type="ECO:0000313" key="2">
    <source>
        <dbReference type="EMBL" id="OXU16911.1"/>
    </source>
</evidence>